<dbReference type="PROSITE" id="PS00211">
    <property type="entry name" value="ABC_TRANSPORTER_1"/>
    <property type="match status" value="1"/>
</dbReference>
<dbReference type="PANTHER" id="PTHR43158:SF2">
    <property type="entry name" value="SKFA PEPTIDE EXPORT ATP-BINDING PROTEIN SKFE"/>
    <property type="match status" value="1"/>
</dbReference>
<accession>A0ABX8LMF7</accession>
<evidence type="ECO:0000313" key="5">
    <source>
        <dbReference type="Proteomes" id="UP000683559"/>
    </source>
</evidence>
<dbReference type="PROSITE" id="PS50893">
    <property type="entry name" value="ABC_TRANSPORTER_2"/>
    <property type="match status" value="2"/>
</dbReference>
<gene>
    <name evidence="4" type="primary">modF</name>
    <name evidence="4" type="ORF">KP001_02880</name>
</gene>
<dbReference type="GO" id="GO:0005524">
    <property type="term" value="F:ATP binding"/>
    <property type="evidence" value="ECO:0007669"/>
    <property type="project" value="UniProtKB-KW"/>
</dbReference>
<feature type="domain" description="ABC transporter" evidence="3">
    <location>
        <begin position="278"/>
        <end position="512"/>
    </location>
</feature>
<evidence type="ECO:0000313" key="4">
    <source>
        <dbReference type="EMBL" id="QXE91509.1"/>
    </source>
</evidence>
<reference evidence="4 5" key="1">
    <citation type="submission" date="2021-06" db="EMBL/GenBank/DDBJ databases">
        <title>Gemonas diversity in paddy soil.</title>
        <authorList>
            <person name="Liu G."/>
        </authorList>
    </citation>
    <scope>NUCLEOTIDE SEQUENCE [LARGE SCALE GENOMIC DNA]</scope>
    <source>
        <strain evidence="4 5">RG2</strain>
    </source>
</reference>
<evidence type="ECO:0000259" key="3">
    <source>
        <dbReference type="PROSITE" id="PS50893"/>
    </source>
</evidence>
<keyword evidence="1" id="KW-0547">Nucleotide-binding</keyword>
<sequence length="512" mass="57218">MASTEPLGGIIPLKLKGNKVVEIILDKVKARITELRSLEEITMQINPGEHWAVVGANGSGKSALGKLLCNDLPVTSGTSRIPARSGFVSFEKIDEILERERYNDDSDFLGYVTEGTRVDRFILAGTDADEARLVELARELGFARILERGIKFLSTGEMRKTLICRALLQEPELLVLDEPFDGLDRESSDVLRQLISRCIERGIQVVLLLNRFSEIMPETTHIAYLQECRILRSGTREEMLGSEALRRFHAFHYTLPDTLPEIDTARSAPPLVPEQPLIEMKDVTVRYGEKCVLNGVNWTVKAGEHWKISGPNGSGKSTLLSLISGDNPQAYANDISLFGRRKGSGESVWDIKKRIGLVSTSLQQEYRVGGTVKVVVISGMYDSIGMYSQYTLHQQEIALEWLKLLHMDHRRDHAFRDLSYGEQRLVLLARAMVKQPDLLILDEPCQGLDDVNREMVLKLIDHLGRNGNTQILYVNHHAEDRIPCIDNSMELVPADGGGFTAAITSQATSEEL</sequence>
<dbReference type="PANTHER" id="PTHR43158">
    <property type="entry name" value="SKFA PEPTIDE EXPORT ATP-BINDING PROTEIN SKFE"/>
    <property type="match status" value="1"/>
</dbReference>
<name>A0ABX8LMF7_9BACT</name>
<dbReference type="InterPro" id="IPR003439">
    <property type="entry name" value="ABC_transporter-like_ATP-bd"/>
</dbReference>
<dbReference type="SMART" id="SM00382">
    <property type="entry name" value="AAA"/>
    <property type="match status" value="2"/>
</dbReference>
<keyword evidence="5" id="KW-1185">Reference proteome</keyword>
<dbReference type="NCBIfam" id="NF008186">
    <property type="entry name" value="PRK10938.1"/>
    <property type="match status" value="1"/>
</dbReference>
<evidence type="ECO:0000256" key="2">
    <source>
        <dbReference type="ARBA" id="ARBA00022840"/>
    </source>
</evidence>
<organism evidence="4 5">
    <name type="scientific">Geomonas subterranea</name>
    <dbReference type="NCBI Taxonomy" id="2847989"/>
    <lineage>
        <taxon>Bacteria</taxon>
        <taxon>Pseudomonadati</taxon>
        <taxon>Thermodesulfobacteriota</taxon>
        <taxon>Desulfuromonadia</taxon>
        <taxon>Geobacterales</taxon>
        <taxon>Geobacteraceae</taxon>
        <taxon>Geomonas</taxon>
    </lineage>
</organism>
<dbReference type="Proteomes" id="UP000683559">
    <property type="component" value="Chromosome"/>
</dbReference>
<keyword evidence="2 4" id="KW-0067">ATP-binding</keyword>
<evidence type="ECO:0000256" key="1">
    <source>
        <dbReference type="ARBA" id="ARBA00022741"/>
    </source>
</evidence>
<protein>
    <submittedName>
        <fullName evidence="4">Molybdate ABC transporter ATP-binding protein ModF</fullName>
    </submittedName>
</protein>
<feature type="domain" description="ABC transporter" evidence="3">
    <location>
        <begin position="23"/>
        <end position="252"/>
    </location>
</feature>
<dbReference type="Pfam" id="PF00005">
    <property type="entry name" value="ABC_tran"/>
    <property type="match status" value="2"/>
</dbReference>
<dbReference type="InterPro" id="IPR003593">
    <property type="entry name" value="AAA+_ATPase"/>
</dbReference>
<dbReference type="EMBL" id="CP077683">
    <property type="protein sequence ID" value="QXE91509.1"/>
    <property type="molecule type" value="Genomic_DNA"/>
</dbReference>
<dbReference type="InterPro" id="IPR017871">
    <property type="entry name" value="ABC_transporter-like_CS"/>
</dbReference>
<proteinExistence type="predicted"/>